<dbReference type="PANTHER" id="PTHR30137">
    <property type="entry name" value="LUCIFERASE-LIKE MONOOXYGENASE"/>
    <property type="match status" value="1"/>
</dbReference>
<gene>
    <name evidence="3" type="ORF">ACFFLE_07680</name>
</gene>
<proteinExistence type="predicted"/>
<sequence length="337" mass="37231">MVKIGVLDYAQIDEGKNAAQALQETVTLARLAESLGYERFWVAEHHNVPAFANSSPEVLMMRLADATGTIRIGSGGVMLPHYSPYKVAENFRLLEAFHPNRIDLGFGNTIGTPLVNRTLNENKERKFPYEQSVTDLIHYLSGTVDEAHRFHNITANPAIGTVPQMWALSTSIKSAEIAAGHGVGYTFGLFPFIGPEKLKAGMEAVNIYRDTFKTSRSMPKSKVSIAPFVAIAETEEEAEAYGKALDLWLLGKNNFSELKTFPSVDTALNYPYSEKDKAMIKANRKRIIVGNKESVQEALSELIAQFGADEVLLIPLIPGLEARKDAYRLLADIGERI</sequence>
<feature type="domain" description="Luciferase-like" evidence="2">
    <location>
        <begin position="3"/>
        <end position="309"/>
    </location>
</feature>
<keyword evidence="4" id="KW-1185">Reference proteome</keyword>
<reference evidence="3 4" key="1">
    <citation type="submission" date="2024-09" db="EMBL/GenBank/DDBJ databases">
        <authorList>
            <person name="Sun Q."/>
            <person name="Mori K."/>
        </authorList>
    </citation>
    <scope>NUCLEOTIDE SEQUENCE [LARGE SCALE GENOMIC DNA]</scope>
    <source>
        <strain evidence="3 4">JCM 12822</strain>
    </source>
</reference>
<dbReference type="EMBL" id="JBHMAH010000021">
    <property type="protein sequence ID" value="MFB9860988.1"/>
    <property type="molecule type" value="Genomic_DNA"/>
</dbReference>
<evidence type="ECO:0000256" key="1">
    <source>
        <dbReference type="ARBA" id="ARBA00007789"/>
    </source>
</evidence>
<dbReference type="NCBIfam" id="TIGR03558">
    <property type="entry name" value="oxido_grp_1"/>
    <property type="match status" value="1"/>
</dbReference>
<keyword evidence="3" id="KW-0560">Oxidoreductase</keyword>
<dbReference type="InterPro" id="IPR011251">
    <property type="entry name" value="Luciferase-like_dom"/>
</dbReference>
<comment type="caution">
    <text evidence="3">The sequence shown here is derived from an EMBL/GenBank/DDBJ whole genome shotgun (WGS) entry which is preliminary data.</text>
</comment>
<dbReference type="Gene3D" id="3.20.20.30">
    <property type="entry name" value="Luciferase-like domain"/>
    <property type="match status" value="1"/>
</dbReference>
<dbReference type="InterPro" id="IPR019949">
    <property type="entry name" value="CmoO-like"/>
</dbReference>
<dbReference type="SUPFAM" id="SSF51679">
    <property type="entry name" value="Bacterial luciferase-like"/>
    <property type="match status" value="1"/>
</dbReference>
<organism evidence="3 4">
    <name type="scientific">Salinicoccus siamensis</name>
    <dbReference type="NCBI Taxonomy" id="381830"/>
    <lineage>
        <taxon>Bacteria</taxon>
        <taxon>Bacillati</taxon>
        <taxon>Bacillota</taxon>
        <taxon>Bacilli</taxon>
        <taxon>Bacillales</taxon>
        <taxon>Staphylococcaceae</taxon>
        <taxon>Salinicoccus</taxon>
    </lineage>
</organism>
<evidence type="ECO:0000313" key="4">
    <source>
        <dbReference type="Proteomes" id="UP001589740"/>
    </source>
</evidence>
<dbReference type="RefSeq" id="WP_380570554.1">
    <property type="nucleotide sequence ID" value="NZ_JBHMAH010000021.1"/>
</dbReference>
<dbReference type="InterPro" id="IPR036661">
    <property type="entry name" value="Luciferase-like_sf"/>
</dbReference>
<comment type="similarity">
    <text evidence="1">To bacterial alkanal monooxygenase alpha and beta chains.</text>
</comment>
<dbReference type="CDD" id="cd00347">
    <property type="entry name" value="Flavin_utilizing_monoxygenases"/>
    <property type="match status" value="1"/>
</dbReference>
<dbReference type="Proteomes" id="UP001589740">
    <property type="component" value="Unassembled WGS sequence"/>
</dbReference>
<dbReference type="InterPro" id="IPR050766">
    <property type="entry name" value="Bact_Lucif_Oxidored"/>
</dbReference>
<dbReference type="Pfam" id="PF00296">
    <property type="entry name" value="Bac_luciferase"/>
    <property type="match status" value="1"/>
</dbReference>
<dbReference type="PANTHER" id="PTHR30137:SF6">
    <property type="entry name" value="LUCIFERASE-LIKE MONOOXYGENASE"/>
    <property type="match status" value="1"/>
</dbReference>
<dbReference type="GO" id="GO:0016491">
    <property type="term" value="F:oxidoreductase activity"/>
    <property type="evidence" value="ECO:0007669"/>
    <property type="project" value="UniProtKB-KW"/>
</dbReference>
<evidence type="ECO:0000259" key="2">
    <source>
        <dbReference type="Pfam" id="PF00296"/>
    </source>
</evidence>
<protein>
    <submittedName>
        <fullName evidence="3">LLM class flavin-dependent oxidoreductase</fullName>
        <ecNumber evidence="3">1.-.-.-</ecNumber>
    </submittedName>
</protein>
<accession>A0ABV5Z4F0</accession>
<dbReference type="EC" id="1.-.-.-" evidence="3"/>
<evidence type="ECO:0000313" key="3">
    <source>
        <dbReference type="EMBL" id="MFB9860988.1"/>
    </source>
</evidence>
<name>A0ABV5Z4F0_9STAP</name>